<evidence type="ECO:0000256" key="1">
    <source>
        <dbReference type="ARBA" id="ARBA00006484"/>
    </source>
</evidence>
<dbReference type="InterPro" id="IPR002347">
    <property type="entry name" value="SDR_fam"/>
</dbReference>
<dbReference type="EMBL" id="BAAAYV010000025">
    <property type="protein sequence ID" value="GAA3669673.1"/>
    <property type="molecule type" value="Genomic_DNA"/>
</dbReference>
<sequence>MRLDGRVAIVTGADGGLGTAISRGLSDAGARLVLHTRHAGASDGLAAELSARGGEAVSVSGDVRDPETAARAVDAADAAFGGLDILVNNAGVTSTDAFLDTSLAEWRRVLETNVDGYFLFGQAAARRMVVAGAGSIVNVASTRQVQAAVGSSAYATSKGAVAMLTRSMALELAPRGVRVNSIAPGTIPTGLNAGYVTDPAFVAARTATIPQGRFGSPEEVAGAVVYLCSDAAGFTVGASIVIDGGQTLA</sequence>
<dbReference type="PROSITE" id="PS00061">
    <property type="entry name" value="ADH_SHORT"/>
    <property type="match status" value="1"/>
</dbReference>
<dbReference type="PRINTS" id="PR00080">
    <property type="entry name" value="SDRFAMILY"/>
</dbReference>
<dbReference type="InterPro" id="IPR057326">
    <property type="entry name" value="KR_dom"/>
</dbReference>
<dbReference type="SUPFAM" id="SSF51735">
    <property type="entry name" value="NAD(P)-binding Rossmann-fold domains"/>
    <property type="match status" value="1"/>
</dbReference>
<comment type="similarity">
    <text evidence="1">Belongs to the short-chain dehydrogenases/reductases (SDR) family.</text>
</comment>
<dbReference type="NCBIfam" id="NF005559">
    <property type="entry name" value="PRK07231.1"/>
    <property type="match status" value="1"/>
</dbReference>
<evidence type="ECO:0000313" key="5">
    <source>
        <dbReference type="Proteomes" id="UP001410795"/>
    </source>
</evidence>
<evidence type="ECO:0000259" key="3">
    <source>
        <dbReference type="SMART" id="SM00822"/>
    </source>
</evidence>
<reference evidence="5" key="1">
    <citation type="journal article" date="2019" name="Int. J. Syst. Evol. Microbiol.">
        <title>The Global Catalogue of Microorganisms (GCM) 10K type strain sequencing project: providing services to taxonomists for standard genome sequencing and annotation.</title>
        <authorList>
            <consortium name="The Broad Institute Genomics Platform"/>
            <consortium name="The Broad Institute Genome Sequencing Center for Infectious Disease"/>
            <person name="Wu L."/>
            <person name="Ma J."/>
        </authorList>
    </citation>
    <scope>NUCLEOTIDE SEQUENCE [LARGE SCALE GENOMIC DNA]</scope>
    <source>
        <strain evidence="5">JCM 16546</strain>
    </source>
</reference>
<dbReference type="RefSeq" id="WP_246603737.1">
    <property type="nucleotide sequence ID" value="NZ_BAAAYV010000025.1"/>
</dbReference>
<dbReference type="PRINTS" id="PR00081">
    <property type="entry name" value="GDHRDH"/>
</dbReference>
<dbReference type="Gene3D" id="3.40.50.720">
    <property type="entry name" value="NAD(P)-binding Rossmann-like Domain"/>
    <property type="match status" value="1"/>
</dbReference>
<dbReference type="Pfam" id="PF13561">
    <property type="entry name" value="adh_short_C2"/>
    <property type="match status" value="1"/>
</dbReference>
<evidence type="ECO:0000313" key="4">
    <source>
        <dbReference type="EMBL" id="GAA3669673.1"/>
    </source>
</evidence>
<keyword evidence="2" id="KW-0560">Oxidoreductase</keyword>
<dbReference type="InterPro" id="IPR036291">
    <property type="entry name" value="NAD(P)-bd_dom_sf"/>
</dbReference>
<gene>
    <name evidence="4" type="ORF">GCM10022202_34720</name>
</gene>
<dbReference type="InterPro" id="IPR020904">
    <property type="entry name" value="Sc_DH/Rdtase_CS"/>
</dbReference>
<dbReference type="Proteomes" id="UP001410795">
    <property type="component" value="Unassembled WGS sequence"/>
</dbReference>
<dbReference type="SMART" id="SM00822">
    <property type="entry name" value="PKS_KR"/>
    <property type="match status" value="1"/>
</dbReference>
<evidence type="ECO:0000256" key="2">
    <source>
        <dbReference type="ARBA" id="ARBA00023002"/>
    </source>
</evidence>
<keyword evidence="5" id="KW-1185">Reference proteome</keyword>
<accession>A0ABP7BTR1</accession>
<dbReference type="PANTHER" id="PTHR43639">
    <property type="entry name" value="OXIDOREDUCTASE, SHORT-CHAIN DEHYDROGENASE/REDUCTASE FAMILY (AFU_ORTHOLOGUE AFUA_5G02870)"/>
    <property type="match status" value="1"/>
</dbReference>
<feature type="domain" description="Ketoreductase" evidence="3">
    <location>
        <begin position="6"/>
        <end position="185"/>
    </location>
</feature>
<protein>
    <submittedName>
        <fullName evidence="4">3-oxoacyl-ACP reductase FabG</fullName>
    </submittedName>
</protein>
<name>A0ABP7BTR1_9MICO</name>
<proteinExistence type="inferred from homology"/>
<dbReference type="PANTHER" id="PTHR43639:SF1">
    <property type="entry name" value="SHORT-CHAIN DEHYDROGENASE_REDUCTASE FAMILY PROTEIN"/>
    <property type="match status" value="1"/>
</dbReference>
<organism evidence="4 5">
    <name type="scientific">Microbacterium marinilacus</name>
    <dbReference type="NCBI Taxonomy" id="415209"/>
    <lineage>
        <taxon>Bacteria</taxon>
        <taxon>Bacillati</taxon>
        <taxon>Actinomycetota</taxon>
        <taxon>Actinomycetes</taxon>
        <taxon>Micrococcales</taxon>
        <taxon>Microbacteriaceae</taxon>
        <taxon>Microbacterium</taxon>
    </lineage>
</organism>
<comment type="caution">
    <text evidence="4">The sequence shown here is derived from an EMBL/GenBank/DDBJ whole genome shotgun (WGS) entry which is preliminary data.</text>
</comment>